<name>A0ACB9MG39_BAUVA</name>
<organism evidence="1 2">
    <name type="scientific">Bauhinia variegata</name>
    <name type="common">Purple orchid tree</name>
    <name type="synonym">Phanera variegata</name>
    <dbReference type="NCBI Taxonomy" id="167791"/>
    <lineage>
        <taxon>Eukaryota</taxon>
        <taxon>Viridiplantae</taxon>
        <taxon>Streptophyta</taxon>
        <taxon>Embryophyta</taxon>
        <taxon>Tracheophyta</taxon>
        <taxon>Spermatophyta</taxon>
        <taxon>Magnoliopsida</taxon>
        <taxon>eudicotyledons</taxon>
        <taxon>Gunneridae</taxon>
        <taxon>Pentapetalae</taxon>
        <taxon>rosids</taxon>
        <taxon>fabids</taxon>
        <taxon>Fabales</taxon>
        <taxon>Fabaceae</taxon>
        <taxon>Cercidoideae</taxon>
        <taxon>Cercideae</taxon>
        <taxon>Bauhiniinae</taxon>
        <taxon>Bauhinia</taxon>
    </lineage>
</organism>
<dbReference type="Proteomes" id="UP000828941">
    <property type="component" value="Chromosome 9"/>
</dbReference>
<sequence length="82" mass="9337">MFKHGSSLLVPCVQELAKEKTHAIPTRYIRPDHEDSIISEADRLSEIPVIDMQNLVSEESRSSELAKLHLACKEWGFFQVSL</sequence>
<accession>A0ACB9MG39</accession>
<proteinExistence type="predicted"/>
<gene>
    <name evidence="1" type="ORF">L6164_022717</name>
</gene>
<comment type="caution">
    <text evidence="1">The sequence shown here is derived from an EMBL/GenBank/DDBJ whole genome shotgun (WGS) entry which is preliminary data.</text>
</comment>
<reference evidence="1 2" key="1">
    <citation type="journal article" date="2022" name="DNA Res.">
        <title>Chromosomal-level genome assembly of the orchid tree Bauhinia variegata (Leguminosae; Cercidoideae) supports the allotetraploid origin hypothesis of Bauhinia.</title>
        <authorList>
            <person name="Zhong Y."/>
            <person name="Chen Y."/>
            <person name="Zheng D."/>
            <person name="Pang J."/>
            <person name="Liu Y."/>
            <person name="Luo S."/>
            <person name="Meng S."/>
            <person name="Qian L."/>
            <person name="Wei D."/>
            <person name="Dai S."/>
            <person name="Zhou R."/>
        </authorList>
    </citation>
    <scope>NUCLEOTIDE SEQUENCE [LARGE SCALE GENOMIC DNA]</scope>
    <source>
        <strain evidence="1">BV-YZ2020</strain>
    </source>
</reference>
<evidence type="ECO:0000313" key="1">
    <source>
        <dbReference type="EMBL" id="KAI4323082.1"/>
    </source>
</evidence>
<keyword evidence="2" id="KW-1185">Reference proteome</keyword>
<evidence type="ECO:0000313" key="2">
    <source>
        <dbReference type="Proteomes" id="UP000828941"/>
    </source>
</evidence>
<dbReference type="EMBL" id="CM039434">
    <property type="protein sequence ID" value="KAI4323082.1"/>
    <property type="molecule type" value="Genomic_DNA"/>
</dbReference>
<protein>
    <submittedName>
        <fullName evidence="1">Uncharacterized protein</fullName>
    </submittedName>
</protein>